<dbReference type="OrthoDB" id="4735278at2759"/>
<dbReference type="RefSeq" id="XP_001319350.1">
    <property type="nucleotide sequence ID" value="XM_001319315.1"/>
</dbReference>
<evidence type="ECO:0000259" key="2">
    <source>
        <dbReference type="Pfam" id="PF11929"/>
    </source>
</evidence>
<dbReference type="InterPro" id="IPR036770">
    <property type="entry name" value="Ankyrin_rpt-contain_sf"/>
</dbReference>
<dbReference type="AlphaFoldDB" id="A2EJQ3"/>
<dbReference type="PROSITE" id="PS50297">
    <property type="entry name" value="ANK_REP_REGION"/>
    <property type="match status" value="1"/>
</dbReference>
<feature type="repeat" description="ANK" evidence="1">
    <location>
        <begin position="150"/>
        <end position="182"/>
    </location>
</feature>
<dbReference type="Pfam" id="PF12796">
    <property type="entry name" value="Ank_2"/>
    <property type="match status" value="1"/>
</dbReference>
<evidence type="ECO:0000313" key="4">
    <source>
        <dbReference type="Proteomes" id="UP000001542"/>
    </source>
</evidence>
<dbReference type="SMART" id="SM00248">
    <property type="entry name" value="ANK"/>
    <property type="match status" value="4"/>
</dbReference>
<dbReference type="PANTHER" id="PTHR24182">
    <property type="entry name" value="ANKYRIN REPEAT AND SOCS BOX CONTAINING 4"/>
    <property type="match status" value="1"/>
</dbReference>
<name>A2EJQ3_TRIV3</name>
<organism evidence="3 4">
    <name type="scientific">Trichomonas vaginalis (strain ATCC PRA-98 / G3)</name>
    <dbReference type="NCBI Taxonomy" id="412133"/>
    <lineage>
        <taxon>Eukaryota</taxon>
        <taxon>Metamonada</taxon>
        <taxon>Parabasalia</taxon>
        <taxon>Trichomonadida</taxon>
        <taxon>Trichomonadidae</taxon>
        <taxon>Trichomonas</taxon>
    </lineage>
</organism>
<keyword evidence="1" id="KW-0040">ANK repeat</keyword>
<dbReference type="PROSITE" id="PS50088">
    <property type="entry name" value="ANK_REPEAT"/>
    <property type="match status" value="1"/>
</dbReference>
<protein>
    <recommendedName>
        <fullName evidence="2">DUF3447 domain-containing protein</fullName>
    </recommendedName>
</protein>
<gene>
    <name evidence="3" type="ORF">TVAG_342910</name>
</gene>
<accession>A2EJQ3</accession>
<dbReference type="VEuPathDB" id="TrichDB:TVAGG3_0579740"/>
<dbReference type="Gene3D" id="1.25.40.20">
    <property type="entry name" value="Ankyrin repeat-containing domain"/>
    <property type="match status" value="1"/>
</dbReference>
<reference evidence="3" key="2">
    <citation type="journal article" date="2007" name="Science">
        <title>Draft genome sequence of the sexually transmitted pathogen Trichomonas vaginalis.</title>
        <authorList>
            <person name="Carlton J.M."/>
            <person name="Hirt R.P."/>
            <person name="Silva J.C."/>
            <person name="Delcher A.L."/>
            <person name="Schatz M."/>
            <person name="Zhao Q."/>
            <person name="Wortman J.R."/>
            <person name="Bidwell S.L."/>
            <person name="Alsmark U.C.M."/>
            <person name="Besteiro S."/>
            <person name="Sicheritz-Ponten T."/>
            <person name="Noel C.J."/>
            <person name="Dacks J.B."/>
            <person name="Foster P.G."/>
            <person name="Simillion C."/>
            <person name="Van de Peer Y."/>
            <person name="Miranda-Saavedra D."/>
            <person name="Barton G.J."/>
            <person name="Westrop G.D."/>
            <person name="Mueller S."/>
            <person name="Dessi D."/>
            <person name="Fiori P.L."/>
            <person name="Ren Q."/>
            <person name="Paulsen I."/>
            <person name="Zhang H."/>
            <person name="Bastida-Corcuera F.D."/>
            <person name="Simoes-Barbosa A."/>
            <person name="Brown M.T."/>
            <person name="Hayes R.D."/>
            <person name="Mukherjee M."/>
            <person name="Okumura C.Y."/>
            <person name="Schneider R."/>
            <person name="Smith A.J."/>
            <person name="Vanacova S."/>
            <person name="Villalvazo M."/>
            <person name="Haas B.J."/>
            <person name="Pertea M."/>
            <person name="Feldblyum T.V."/>
            <person name="Utterback T.R."/>
            <person name="Shu C.L."/>
            <person name="Osoegawa K."/>
            <person name="de Jong P.J."/>
            <person name="Hrdy I."/>
            <person name="Horvathova L."/>
            <person name="Zubacova Z."/>
            <person name="Dolezal P."/>
            <person name="Malik S.B."/>
            <person name="Logsdon J.M. Jr."/>
            <person name="Henze K."/>
            <person name="Gupta A."/>
            <person name="Wang C.C."/>
            <person name="Dunne R.L."/>
            <person name="Upcroft J.A."/>
            <person name="Upcroft P."/>
            <person name="White O."/>
            <person name="Salzberg S.L."/>
            <person name="Tang P."/>
            <person name="Chiu C.-H."/>
            <person name="Lee Y.-S."/>
            <person name="Embley T.M."/>
            <person name="Coombs G.H."/>
            <person name="Mottram J.C."/>
            <person name="Tachezy J."/>
            <person name="Fraser-Liggett C.M."/>
            <person name="Johnson P.J."/>
        </authorList>
    </citation>
    <scope>NUCLEOTIDE SEQUENCE [LARGE SCALE GENOMIC DNA]</scope>
    <source>
        <strain evidence="3">G3</strain>
    </source>
</reference>
<dbReference type="Proteomes" id="UP000001542">
    <property type="component" value="Unassembled WGS sequence"/>
</dbReference>
<dbReference type="SUPFAM" id="SSF48403">
    <property type="entry name" value="Ankyrin repeat"/>
    <property type="match status" value="1"/>
</dbReference>
<dbReference type="InParanoid" id="A2EJQ3"/>
<dbReference type="eggNOG" id="KOG4177">
    <property type="taxonomic scope" value="Eukaryota"/>
</dbReference>
<dbReference type="Pfam" id="PF11929">
    <property type="entry name" value="DUF3447"/>
    <property type="match status" value="1"/>
</dbReference>
<dbReference type="InterPro" id="IPR002110">
    <property type="entry name" value="Ankyrin_rpt"/>
</dbReference>
<keyword evidence="4" id="KW-1185">Reference proteome</keyword>
<evidence type="ECO:0000256" key="1">
    <source>
        <dbReference type="PROSITE-ProRule" id="PRU00023"/>
    </source>
</evidence>
<dbReference type="EMBL" id="DS113407">
    <property type="protein sequence ID" value="EAY07127.1"/>
    <property type="molecule type" value="Genomic_DNA"/>
</dbReference>
<proteinExistence type="predicted"/>
<evidence type="ECO:0000313" key="3">
    <source>
        <dbReference type="EMBL" id="EAY07127.1"/>
    </source>
</evidence>
<dbReference type="STRING" id="5722.A2EJQ3"/>
<dbReference type="VEuPathDB" id="TrichDB:TVAG_342910"/>
<dbReference type="SMR" id="A2EJQ3"/>
<feature type="domain" description="DUF3447" evidence="2">
    <location>
        <begin position="36"/>
        <end position="111"/>
    </location>
</feature>
<dbReference type="InterPro" id="IPR020683">
    <property type="entry name" value="DUF3447"/>
</dbReference>
<dbReference type="PANTHER" id="PTHR24182:SF13">
    <property type="entry name" value="LD18443P"/>
    <property type="match status" value="1"/>
</dbReference>
<dbReference type="KEGG" id="tva:4765013"/>
<reference evidence="3" key="1">
    <citation type="submission" date="2006-10" db="EMBL/GenBank/DDBJ databases">
        <authorList>
            <person name="Amadeo P."/>
            <person name="Zhao Q."/>
            <person name="Wortman J."/>
            <person name="Fraser-Liggett C."/>
            <person name="Carlton J."/>
        </authorList>
    </citation>
    <scope>NUCLEOTIDE SEQUENCE</scope>
    <source>
        <strain evidence="3">G3</strain>
    </source>
</reference>
<sequence length="224" mass="25679">MLKSDLYPDSKKGFSLLELCCYHKAVQCFKLLRTKFNLSITRMCLNFSFLSGNPEIMNECLKFKTPDKKCMKYAIISHNIDFVTYLMNEHNIKIDLASCCRFLNLNAFFIYVDQANEINRCFAFSGGFNSLSFCLYFSYKGVDVNAANEKGRTALHYAAKYNSLEIAQYLISKGIDVNARDIKGYNSLSCAFYQQNFEMLDLLKSHGAIPTFEVGLRIGFMNKK</sequence>